<dbReference type="InterPro" id="IPR036388">
    <property type="entry name" value="WH-like_DNA-bd_sf"/>
</dbReference>
<dbReference type="GO" id="GO:0043565">
    <property type="term" value="F:sequence-specific DNA binding"/>
    <property type="evidence" value="ECO:0007669"/>
    <property type="project" value="InterPro"/>
</dbReference>
<organism evidence="5 6">
    <name type="scientific">Aromatoleum tolulyticum</name>
    <dbReference type="NCBI Taxonomy" id="34027"/>
    <lineage>
        <taxon>Bacteria</taxon>
        <taxon>Pseudomonadati</taxon>
        <taxon>Pseudomonadota</taxon>
        <taxon>Betaproteobacteria</taxon>
        <taxon>Rhodocyclales</taxon>
        <taxon>Rhodocyclaceae</taxon>
        <taxon>Aromatoleum</taxon>
    </lineage>
</organism>
<dbReference type="RefSeq" id="WP_076601906.1">
    <property type="nucleotide sequence ID" value="NZ_FTMD01000005.1"/>
</dbReference>
<dbReference type="PRINTS" id="PR00033">
    <property type="entry name" value="HTHASNC"/>
</dbReference>
<dbReference type="PANTHER" id="PTHR30154:SF34">
    <property type="entry name" value="TRANSCRIPTIONAL REGULATOR AZLB"/>
    <property type="match status" value="1"/>
</dbReference>
<dbReference type="GO" id="GO:0005829">
    <property type="term" value="C:cytosol"/>
    <property type="evidence" value="ECO:0007669"/>
    <property type="project" value="TreeGrafter"/>
</dbReference>
<dbReference type="PROSITE" id="PS50956">
    <property type="entry name" value="HTH_ASNC_2"/>
    <property type="match status" value="1"/>
</dbReference>
<sequence length="173" mass="18944">MQQIVVDKFDLQILDALQRRGDATNSALGEEIHLSPSQISRRIGRMEQSGIIASYAALLDPAAVGLDVSAFAQVTLERHGESRSDAFERAVAALPEVVACFSVSGDADYVMHIVAPDLVAFSDVMMKRIMRLPGLAHLKTNIALKKVKQTSVLPLDHIMHAPQPRRRMQFASA</sequence>
<dbReference type="STRING" id="34027.SAMN05421829_105229"/>
<dbReference type="Proteomes" id="UP000186819">
    <property type="component" value="Unassembled WGS sequence"/>
</dbReference>
<dbReference type="Pfam" id="PF13412">
    <property type="entry name" value="HTH_24"/>
    <property type="match status" value="1"/>
</dbReference>
<dbReference type="GO" id="GO:0006355">
    <property type="term" value="P:regulation of DNA-templated transcription"/>
    <property type="evidence" value="ECO:0007669"/>
    <property type="project" value="UniProtKB-ARBA"/>
</dbReference>
<dbReference type="OrthoDB" id="8526125at2"/>
<keyword evidence="2 5" id="KW-0238">DNA-binding</keyword>
<dbReference type="Pfam" id="PF01037">
    <property type="entry name" value="AsnC_trans_reg"/>
    <property type="match status" value="1"/>
</dbReference>
<dbReference type="Gene3D" id="1.10.10.10">
    <property type="entry name" value="Winged helix-like DNA-binding domain superfamily/Winged helix DNA-binding domain"/>
    <property type="match status" value="1"/>
</dbReference>
<keyword evidence="3" id="KW-0804">Transcription</keyword>
<dbReference type="Gene3D" id="3.30.70.920">
    <property type="match status" value="1"/>
</dbReference>
<dbReference type="EMBL" id="FTMD01000005">
    <property type="protein sequence ID" value="SIQ60860.1"/>
    <property type="molecule type" value="Genomic_DNA"/>
</dbReference>
<dbReference type="PANTHER" id="PTHR30154">
    <property type="entry name" value="LEUCINE-RESPONSIVE REGULATORY PROTEIN"/>
    <property type="match status" value="1"/>
</dbReference>
<dbReference type="InterPro" id="IPR011991">
    <property type="entry name" value="ArsR-like_HTH"/>
</dbReference>
<evidence type="ECO:0000256" key="2">
    <source>
        <dbReference type="ARBA" id="ARBA00023125"/>
    </source>
</evidence>
<evidence type="ECO:0000256" key="1">
    <source>
        <dbReference type="ARBA" id="ARBA00023015"/>
    </source>
</evidence>
<dbReference type="InterPro" id="IPR000485">
    <property type="entry name" value="AsnC-type_HTH_dom"/>
</dbReference>
<dbReference type="InterPro" id="IPR011008">
    <property type="entry name" value="Dimeric_a/b-barrel"/>
</dbReference>
<gene>
    <name evidence="5" type="ORF">SAMN05421829_105229</name>
</gene>
<protein>
    <submittedName>
        <fullName evidence="5">DNA-binding transcriptional regulator, Lrp family</fullName>
    </submittedName>
</protein>
<accession>A0A1N6U5J9</accession>
<dbReference type="CDD" id="cd00090">
    <property type="entry name" value="HTH_ARSR"/>
    <property type="match status" value="1"/>
</dbReference>
<name>A0A1N6U5J9_9RHOO</name>
<dbReference type="InterPro" id="IPR019887">
    <property type="entry name" value="Tscrpt_reg_AsnC/Lrp_C"/>
</dbReference>
<evidence type="ECO:0000256" key="3">
    <source>
        <dbReference type="ARBA" id="ARBA00023163"/>
    </source>
</evidence>
<dbReference type="GO" id="GO:0043200">
    <property type="term" value="P:response to amino acid"/>
    <property type="evidence" value="ECO:0007669"/>
    <property type="project" value="TreeGrafter"/>
</dbReference>
<keyword evidence="1" id="KW-0805">Transcription regulation</keyword>
<evidence type="ECO:0000313" key="5">
    <source>
        <dbReference type="EMBL" id="SIQ60860.1"/>
    </source>
</evidence>
<dbReference type="InterPro" id="IPR036390">
    <property type="entry name" value="WH_DNA-bd_sf"/>
</dbReference>
<keyword evidence="6" id="KW-1185">Reference proteome</keyword>
<dbReference type="SUPFAM" id="SSF46785">
    <property type="entry name" value="Winged helix' DNA-binding domain"/>
    <property type="match status" value="1"/>
</dbReference>
<evidence type="ECO:0000313" key="6">
    <source>
        <dbReference type="Proteomes" id="UP000186819"/>
    </source>
</evidence>
<dbReference type="InterPro" id="IPR019888">
    <property type="entry name" value="Tscrpt_reg_AsnC-like"/>
</dbReference>
<proteinExistence type="predicted"/>
<reference evidence="6" key="1">
    <citation type="submission" date="2017-01" db="EMBL/GenBank/DDBJ databases">
        <authorList>
            <person name="Varghese N."/>
            <person name="Submissions S."/>
        </authorList>
    </citation>
    <scope>NUCLEOTIDE SEQUENCE [LARGE SCALE GENOMIC DNA]</scope>
    <source>
        <strain evidence="6">ATCC 51758</strain>
    </source>
</reference>
<evidence type="ECO:0000259" key="4">
    <source>
        <dbReference type="PROSITE" id="PS50956"/>
    </source>
</evidence>
<dbReference type="SUPFAM" id="SSF54909">
    <property type="entry name" value="Dimeric alpha+beta barrel"/>
    <property type="match status" value="1"/>
</dbReference>
<dbReference type="AlphaFoldDB" id="A0A1N6U5J9"/>
<dbReference type="SMART" id="SM00344">
    <property type="entry name" value="HTH_ASNC"/>
    <property type="match status" value="1"/>
</dbReference>
<feature type="domain" description="HTH asnC-type" evidence="4">
    <location>
        <begin position="6"/>
        <end position="67"/>
    </location>
</feature>